<evidence type="ECO:0000256" key="2">
    <source>
        <dbReference type="ARBA" id="ARBA00023306"/>
    </source>
</evidence>
<dbReference type="GO" id="GO:0007120">
    <property type="term" value="P:axial cellular bud site selection"/>
    <property type="evidence" value="ECO:0007669"/>
    <property type="project" value="TreeGrafter"/>
</dbReference>
<evidence type="ECO:0000256" key="1">
    <source>
        <dbReference type="ARBA" id="ARBA00022618"/>
    </source>
</evidence>
<reference evidence="5 6" key="1">
    <citation type="journal article" date="2011" name="Proc. Natl. Acad. Sci. U.S.A.">
        <title>Evolutionary erosion of yeast sex chromosomes by mating-type switching accidents.</title>
        <authorList>
            <person name="Gordon J.L."/>
            <person name="Armisen D."/>
            <person name="Proux-Wera E."/>
            <person name="Oheigeartaigh S.S."/>
            <person name="Byrne K.P."/>
            <person name="Wolfe K.H."/>
        </authorList>
    </citation>
    <scope>NUCLEOTIDE SEQUENCE [LARGE SCALE GENOMIC DNA]</scope>
    <source>
        <strain evidence="6">ATCC 22294 / BCRC 22015 / CBS 2517 / CECT 1963 / NBRC 1671 / NRRL Y-8276</strain>
    </source>
</reference>
<evidence type="ECO:0000259" key="4">
    <source>
        <dbReference type="PROSITE" id="PS50003"/>
    </source>
</evidence>
<dbReference type="PANTHER" id="PTHR36100">
    <property type="entry name" value="BUD SITE SELECTION PROTEIN 4"/>
    <property type="match status" value="1"/>
</dbReference>
<dbReference type="InterPro" id="IPR001849">
    <property type="entry name" value="PH_domain"/>
</dbReference>
<dbReference type="GeneID" id="13884619"/>
<dbReference type="HOGENOM" id="CLU_004727_0_0_1"/>
<feature type="region of interest" description="Disordered" evidence="3">
    <location>
        <begin position="357"/>
        <end position="394"/>
    </location>
</feature>
<dbReference type="GO" id="GO:0000142">
    <property type="term" value="C:cellular bud neck contractile ring"/>
    <property type="evidence" value="ECO:0007669"/>
    <property type="project" value="TreeGrafter"/>
</dbReference>
<evidence type="ECO:0000313" key="6">
    <source>
        <dbReference type="Proteomes" id="UP000005220"/>
    </source>
</evidence>
<dbReference type="InterPro" id="IPR052007">
    <property type="entry name" value="Bud4"/>
</dbReference>
<name>H2AXM8_KAZAF</name>
<dbReference type="OrthoDB" id="2123378at2759"/>
<dbReference type="InterPro" id="IPR011993">
    <property type="entry name" value="PH-like_dom_sf"/>
</dbReference>
<proteinExistence type="predicted"/>
<dbReference type="eggNOG" id="ENOG502REBM">
    <property type="taxonomic scope" value="Eukaryota"/>
</dbReference>
<dbReference type="KEGG" id="kaf:KAFR_0G00950"/>
<dbReference type="FunCoup" id="H2AXM8">
    <property type="interactions" value="205"/>
</dbReference>
<dbReference type="EMBL" id="HE650827">
    <property type="protein sequence ID" value="CCF59128.1"/>
    <property type="molecule type" value="Genomic_DNA"/>
</dbReference>
<feature type="region of interest" description="Disordered" evidence="3">
    <location>
        <begin position="246"/>
        <end position="265"/>
    </location>
</feature>
<dbReference type="GO" id="GO:0005525">
    <property type="term" value="F:GTP binding"/>
    <property type="evidence" value="ECO:0007669"/>
    <property type="project" value="TreeGrafter"/>
</dbReference>
<dbReference type="PANTHER" id="PTHR36100:SF1">
    <property type="entry name" value="BUD SITE SELECTION PROTEIN 4"/>
    <property type="match status" value="1"/>
</dbReference>
<dbReference type="RefSeq" id="XP_003958263.1">
    <property type="nucleotide sequence ID" value="XM_003958214.1"/>
</dbReference>
<dbReference type="Proteomes" id="UP000005220">
    <property type="component" value="Chromosome 7"/>
</dbReference>
<gene>
    <name evidence="5" type="primary">KAFR0G00950</name>
    <name evidence="5" type="ORF">KAFR_0G00950</name>
</gene>
<dbReference type="GO" id="GO:0097271">
    <property type="term" value="P:protein localization to bud neck"/>
    <property type="evidence" value="ECO:0007669"/>
    <property type="project" value="TreeGrafter"/>
</dbReference>
<organism evidence="5 6">
    <name type="scientific">Kazachstania africana (strain ATCC 22294 / BCRC 22015 / CBS 2517 / CECT 1963 / NBRC 1671 / NRRL Y-8276)</name>
    <name type="common">Yeast</name>
    <name type="synonym">Kluyveromyces africanus</name>
    <dbReference type="NCBI Taxonomy" id="1071382"/>
    <lineage>
        <taxon>Eukaryota</taxon>
        <taxon>Fungi</taxon>
        <taxon>Dikarya</taxon>
        <taxon>Ascomycota</taxon>
        <taxon>Saccharomycotina</taxon>
        <taxon>Saccharomycetes</taxon>
        <taxon>Saccharomycetales</taxon>
        <taxon>Saccharomycetaceae</taxon>
        <taxon>Kazachstania</taxon>
    </lineage>
</organism>
<evidence type="ECO:0000256" key="3">
    <source>
        <dbReference type="SAM" id="MobiDB-lite"/>
    </source>
</evidence>
<dbReference type="Gene3D" id="2.30.29.30">
    <property type="entry name" value="Pleckstrin-homology domain (PH domain)/Phosphotyrosine-binding domain (PTB)"/>
    <property type="match status" value="1"/>
</dbReference>
<dbReference type="CDD" id="cd13278">
    <property type="entry name" value="PH_Bud4"/>
    <property type="match status" value="1"/>
</dbReference>
<keyword evidence="1" id="KW-0132">Cell division</keyword>
<accession>H2AXM8</accession>
<dbReference type="AlphaFoldDB" id="H2AXM8"/>
<feature type="compositionally biased region" description="Basic and acidic residues" evidence="3">
    <location>
        <begin position="375"/>
        <end position="391"/>
    </location>
</feature>
<sequence length="1100" mass="124151">MDAETTVESLLREIDIEVNNSIRESKSERHLKKILDDNISDTTHNDNVLSSPFKATLQPLETDLLLPPSRKLASTIENLSGSTVTHRITKNSSPSAMKLQARIDRTPGTECDADIMDSARPLLPHSKSDTFLSSPVHFSMDEESFASDDNYSPQIKHSPSKIPLTSKIIINNFMKNDVPPTRASSGSSVGDEKITSLSVTLPNDHVYNLEKIPSIPDTPELGVFVQPNLNKTESLRFVSVSTFEKDREEHQSTKEASPYCEENEQESDIRDLSIALEPNSTIAEASTAEDLKLLSAELSNGQVDGENGSVIISPFETGLTEEDSTTDDLQTQIDNAPILESKEKFAYSLEGEGFETEVKPENNAPDTAAVDEDTKDGTSKLPEIEKGKNTEGKTPAMGLGLVSIGCPENNNAINQNIAEEIVENKVVLEADSHETLSFKSLVPVNTELDATSVKETDVGSPNDSIDELVDFTPVLPQLPVLDPLFLDDPLNHDPDSSLDSIDARRQISPTDYLSVWHLQDSVIPAPETTIKQAPRPDSPMMQHSYRFKPKLVHSSKIRYSETLSRESQVRNHDYDDNVSLGEEFSKVMENMLGDNASSLLTSVETTSLRPNYLNIWTDEETQMREKYTKVDVSEILIEEGKLTNLKSSSNDVVVGKADSIKSYEVDMESIESNSEGLRTSGHIESPFKFIRKKEYQEPELNNSANLFSKPLKGKPREEKKLEDNVIEKLVEEVAVVEDKEALVEEELKDYGILYLKLEKMKINLSGISNHQAKFCLEIDNGINVARSPWKKLDDDDYFIIDRELEIPTLNLKQTIYVTLKCQYKKAETELVEVVKKISVGKKYNFIGKNKYAYEKRYVQRPVTFDEWDYMFAEDGSFGYCEIKLDKEFLKQNKFNGSFDKISAEVKNRWARIPNNKDSKVKNFELPRRKEYKIGTIEFNGCYIERSSNLEVFPKNRELVNDMVKKLQEQEKIRREGYLQQEGGDLEGVIKKRFFKLNGTSMVGFHENSGKAQITINLLKVCKVISSSDVVRGKEVRNLTDLVLVGESFELVFNNGDKIILNSDISTRDTIEWYNTIKRVVELNSVHQPWVKKMSKFSIRT</sequence>
<keyword evidence="6" id="KW-1185">Reference proteome</keyword>
<dbReference type="SUPFAM" id="SSF50729">
    <property type="entry name" value="PH domain-like"/>
    <property type="match status" value="1"/>
</dbReference>
<feature type="domain" description="PH" evidence="4">
    <location>
        <begin position="971"/>
        <end position="1081"/>
    </location>
</feature>
<keyword evidence="2" id="KW-0131">Cell cycle</keyword>
<dbReference type="STRING" id="1071382.H2AXM8"/>
<evidence type="ECO:0000313" key="5">
    <source>
        <dbReference type="EMBL" id="CCF59128.1"/>
    </source>
</evidence>
<dbReference type="PROSITE" id="PS50003">
    <property type="entry name" value="PH_DOMAIN"/>
    <property type="match status" value="1"/>
</dbReference>
<dbReference type="InParanoid" id="H2AXM8"/>
<protein>
    <recommendedName>
        <fullName evidence="4">PH domain-containing protein</fullName>
    </recommendedName>
</protein>